<accession>A0AAD4CY45</accession>
<gene>
    <name evidence="1" type="ORF">FE257_004455</name>
</gene>
<keyword evidence="2" id="KW-1185">Reference proteome</keyword>
<dbReference type="InterPro" id="IPR011008">
    <property type="entry name" value="Dimeric_a/b-barrel"/>
</dbReference>
<organism evidence="1 2">
    <name type="scientific">Aspergillus nanangensis</name>
    <dbReference type="NCBI Taxonomy" id="2582783"/>
    <lineage>
        <taxon>Eukaryota</taxon>
        <taxon>Fungi</taxon>
        <taxon>Dikarya</taxon>
        <taxon>Ascomycota</taxon>
        <taxon>Pezizomycotina</taxon>
        <taxon>Eurotiomycetes</taxon>
        <taxon>Eurotiomycetidae</taxon>
        <taxon>Eurotiales</taxon>
        <taxon>Aspergillaceae</taxon>
        <taxon>Aspergillus</taxon>
        <taxon>Aspergillus subgen. Circumdati</taxon>
    </lineage>
</organism>
<proteinExistence type="predicted"/>
<sequence length="110" mass="12649">MPITITILYAAEPDLKFDLDHFMDHHVPRVLKEFGPFGLKAFRVVQLRGSPFQPGTSQDFMFQIQQDWDTLADFQRGSEAVGEELGKHVATFSNKYPLVMYGDILKEHHL</sequence>
<evidence type="ECO:0008006" key="3">
    <source>
        <dbReference type="Google" id="ProtNLM"/>
    </source>
</evidence>
<evidence type="ECO:0000313" key="2">
    <source>
        <dbReference type="Proteomes" id="UP001194746"/>
    </source>
</evidence>
<reference evidence="1" key="1">
    <citation type="journal article" date="2019" name="Beilstein J. Org. Chem.">
        <title>Nanangenines: drimane sesquiterpenoids as the dominant metabolite cohort of a novel Australian fungus, Aspergillus nanangensis.</title>
        <authorList>
            <person name="Lacey H.J."/>
            <person name="Gilchrist C.L.M."/>
            <person name="Crombie A."/>
            <person name="Kalaitzis J.A."/>
            <person name="Vuong D."/>
            <person name="Rutledge P.J."/>
            <person name="Turner P."/>
            <person name="Pitt J.I."/>
            <person name="Lacey E."/>
            <person name="Chooi Y.H."/>
            <person name="Piggott A.M."/>
        </authorList>
    </citation>
    <scope>NUCLEOTIDE SEQUENCE</scope>
    <source>
        <strain evidence="1">MST-FP2251</strain>
    </source>
</reference>
<name>A0AAD4CY45_ASPNN</name>
<dbReference type="Gene3D" id="3.30.70.100">
    <property type="match status" value="1"/>
</dbReference>
<dbReference type="SUPFAM" id="SSF54909">
    <property type="entry name" value="Dimeric alpha+beta barrel"/>
    <property type="match status" value="1"/>
</dbReference>
<dbReference type="AlphaFoldDB" id="A0AAD4CY45"/>
<dbReference type="Proteomes" id="UP001194746">
    <property type="component" value="Unassembled WGS sequence"/>
</dbReference>
<comment type="caution">
    <text evidence="1">The sequence shown here is derived from an EMBL/GenBank/DDBJ whole genome shotgun (WGS) entry which is preliminary data.</text>
</comment>
<reference evidence="1" key="2">
    <citation type="submission" date="2020-02" db="EMBL/GenBank/DDBJ databases">
        <authorList>
            <person name="Gilchrist C.L.M."/>
            <person name="Chooi Y.-H."/>
        </authorList>
    </citation>
    <scope>NUCLEOTIDE SEQUENCE</scope>
    <source>
        <strain evidence="1">MST-FP2251</strain>
    </source>
</reference>
<dbReference type="EMBL" id="VCAU01000002">
    <property type="protein sequence ID" value="KAF9894834.1"/>
    <property type="molecule type" value="Genomic_DNA"/>
</dbReference>
<protein>
    <recommendedName>
        <fullName evidence="3">EthD domain-containing protein</fullName>
    </recommendedName>
</protein>
<evidence type="ECO:0000313" key="1">
    <source>
        <dbReference type="EMBL" id="KAF9894834.1"/>
    </source>
</evidence>